<dbReference type="RefSeq" id="WP_120710435.1">
    <property type="nucleotide sequence ID" value="NZ_RBCJ01000001.1"/>
</dbReference>
<keyword evidence="3" id="KW-1185">Reference proteome</keyword>
<gene>
    <name evidence="2" type="ORF">D7Z94_05180</name>
</gene>
<dbReference type="InterPro" id="IPR021889">
    <property type="entry name" value="DUF3500"/>
</dbReference>
<evidence type="ECO:0000313" key="3">
    <source>
        <dbReference type="Proteomes" id="UP000276603"/>
    </source>
</evidence>
<evidence type="ECO:0000313" key="2">
    <source>
        <dbReference type="EMBL" id="RKN83228.1"/>
    </source>
</evidence>
<proteinExistence type="predicted"/>
<dbReference type="OrthoDB" id="581140at2"/>
<name>A0A3B0CEG1_9FLAO</name>
<dbReference type="AlphaFoldDB" id="A0A3B0CEG1"/>
<dbReference type="PANTHER" id="PTHR37489">
    <property type="entry name" value="DUF3500 DOMAIN-CONTAINING PROTEIN"/>
    <property type="match status" value="1"/>
</dbReference>
<sequence>MKKIAYLLTLGLIAFSCKGQKKEQKQPTESEKETTEVRQLSPFEKMEEESLKTEFIGIATSQGMDKDLFPITSTGVSTLPIKLAGEEFLKSLGPEQLEKTQFDIQDDEWRKWCNVDNGIYMRQGISLKEMDQEQRKLAFELMQNALSAKGLQLSKDIMKTDQTLRELNNGNPIYDEELYFFTIMGNPSLTEPWGWQIDGHHLVINYFILGDQVVMTPTFMGGEPIITTSGKYKGNTIFQDEQNLGLKFMQSLPVELQKEATLSTEKVDNDIRAEAFSDNVIVDFQGLPVSKMSEKQKVALLDLANQYISNMREGHAKVKMEDIKKHMNETYFAWVGQTDENAVFYYRIHSPVVLIEFDHQGPIGIQGNGRQPTRNHIHTIVRTPNGNDYGKDYLRQHLEKHHH</sequence>
<feature type="compositionally biased region" description="Basic and acidic residues" evidence="1">
    <location>
        <begin position="20"/>
        <end position="36"/>
    </location>
</feature>
<protein>
    <submittedName>
        <fullName evidence="2">DUF3500 domain-containing protein</fullName>
    </submittedName>
</protein>
<comment type="caution">
    <text evidence="2">The sequence shown here is derived from an EMBL/GenBank/DDBJ whole genome shotgun (WGS) entry which is preliminary data.</text>
</comment>
<dbReference type="PROSITE" id="PS51257">
    <property type="entry name" value="PROKAR_LIPOPROTEIN"/>
    <property type="match status" value="1"/>
</dbReference>
<dbReference type="Proteomes" id="UP000276603">
    <property type="component" value="Unassembled WGS sequence"/>
</dbReference>
<dbReference type="Pfam" id="PF12006">
    <property type="entry name" value="DUF3500"/>
    <property type="match status" value="1"/>
</dbReference>
<feature type="region of interest" description="Disordered" evidence="1">
    <location>
        <begin position="19"/>
        <end position="39"/>
    </location>
</feature>
<reference evidence="2 3" key="1">
    <citation type="submission" date="2018-10" db="EMBL/GenBank/DDBJ databases">
        <title>Ulvibacterium marinum gen. nov., sp. nov., a novel marine bacterium of the family Flavobacteriaceae, isolated from a culture of the green alga Ulva prolifera.</title>
        <authorList>
            <person name="Zhang Z."/>
        </authorList>
    </citation>
    <scope>NUCLEOTIDE SEQUENCE [LARGE SCALE GENOMIC DNA]</scope>
    <source>
        <strain evidence="2 3">CCMM003</strain>
    </source>
</reference>
<organism evidence="2 3">
    <name type="scientific">Ulvibacterium marinum</name>
    <dbReference type="NCBI Taxonomy" id="2419782"/>
    <lineage>
        <taxon>Bacteria</taxon>
        <taxon>Pseudomonadati</taxon>
        <taxon>Bacteroidota</taxon>
        <taxon>Flavobacteriia</taxon>
        <taxon>Flavobacteriales</taxon>
        <taxon>Flavobacteriaceae</taxon>
        <taxon>Ulvibacterium</taxon>
    </lineage>
</organism>
<accession>A0A3B0CEG1</accession>
<dbReference type="EMBL" id="RBCJ01000001">
    <property type="protein sequence ID" value="RKN83228.1"/>
    <property type="molecule type" value="Genomic_DNA"/>
</dbReference>
<dbReference type="PANTHER" id="PTHR37489:SF1">
    <property type="entry name" value="DUF3500 DOMAIN-CONTAINING PROTEIN"/>
    <property type="match status" value="1"/>
</dbReference>
<evidence type="ECO:0000256" key="1">
    <source>
        <dbReference type="SAM" id="MobiDB-lite"/>
    </source>
</evidence>